<evidence type="ECO:0000256" key="2">
    <source>
        <dbReference type="ARBA" id="ARBA00022741"/>
    </source>
</evidence>
<reference evidence="5 6" key="2">
    <citation type="submission" date="2020-04" db="EMBL/GenBank/DDBJ databases">
        <title>Complete genome sequence of Alteromonas pelagimontana 5.12T.</title>
        <authorList>
            <person name="Sinha R.K."/>
            <person name="Krishnan K.P."/>
            <person name="Kurian J.P."/>
        </authorList>
    </citation>
    <scope>NUCLEOTIDE SEQUENCE [LARGE SCALE GENOMIC DNA]</scope>
    <source>
        <strain evidence="5 6">5.12</strain>
    </source>
</reference>
<dbReference type="GO" id="GO:0005886">
    <property type="term" value="C:plasma membrane"/>
    <property type="evidence" value="ECO:0007669"/>
    <property type="project" value="TreeGrafter"/>
</dbReference>
<dbReference type="EMBL" id="CP052766">
    <property type="protein sequence ID" value="QJR82005.1"/>
    <property type="molecule type" value="Genomic_DNA"/>
</dbReference>
<dbReference type="InterPro" id="IPR017911">
    <property type="entry name" value="MacB-like_ATP-bd"/>
</dbReference>
<dbReference type="RefSeq" id="WP_075610199.1">
    <property type="nucleotide sequence ID" value="NZ_CP052766.1"/>
</dbReference>
<sequence>MLHIQHLSRRFPAHTAPILSNLSLQLPAGESASIQGASGCGKSTLLALIAGFDKPDSGDIRVDDTAVHQLSTSGADAFRANHLGVIFQNFNLLECFNVWDNVAFTARLKGNFDPALQRQLLQQLGIDQLANNAVTSLSGGEQQRVAIARALNHRPSLILADEPTGNLDEATSDNVISCLFNECKARQTTLVLVTHSQEVASQADHHYLLTHGALSQMIG</sequence>
<dbReference type="KEGG" id="apel:CA267_015210"/>
<dbReference type="Pfam" id="PF00005">
    <property type="entry name" value="ABC_tran"/>
    <property type="match status" value="1"/>
</dbReference>
<gene>
    <name evidence="5" type="ORF">CA267_015210</name>
</gene>
<evidence type="ECO:0000313" key="6">
    <source>
        <dbReference type="Proteomes" id="UP000219285"/>
    </source>
</evidence>
<dbReference type="InterPro" id="IPR015854">
    <property type="entry name" value="ABC_transpr_LolD-like"/>
</dbReference>
<dbReference type="AlphaFoldDB" id="A0A6M4MHF5"/>
<dbReference type="GO" id="GO:0005524">
    <property type="term" value="F:ATP binding"/>
    <property type="evidence" value="ECO:0007669"/>
    <property type="project" value="UniProtKB-KW"/>
</dbReference>
<dbReference type="OrthoDB" id="9801477at2"/>
<dbReference type="PANTHER" id="PTHR24220">
    <property type="entry name" value="IMPORT ATP-BINDING PROTEIN"/>
    <property type="match status" value="1"/>
</dbReference>
<dbReference type="InterPro" id="IPR027417">
    <property type="entry name" value="P-loop_NTPase"/>
</dbReference>
<dbReference type="SUPFAM" id="SSF52540">
    <property type="entry name" value="P-loop containing nucleoside triphosphate hydrolases"/>
    <property type="match status" value="1"/>
</dbReference>
<dbReference type="PROSITE" id="PS50893">
    <property type="entry name" value="ABC_TRANSPORTER_2"/>
    <property type="match status" value="1"/>
</dbReference>
<proteinExistence type="predicted"/>
<dbReference type="GO" id="GO:0016887">
    <property type="term" value="F:ATP hydrolysis activity"/>
    <property type="evidence" value="ECO:0007669"/>
    <property type="project" value="InterPro"/>
</dbReference>
<dbReference type="SMART" id="SM00382">
    <property type="entry name" value="AAA"/>
    <property type="match status" value="1"/>
</dbReference>
<evidence type="ECO:0000313" key="5">
    <source>
        <dbReference type="EMBL" id="QJR82005.1"/>
    </source>
</evidence>
<dbReference type="InterPro" id="IPR017871">
    <property type="entry name" value="ABC_transporter-like_CS"/>
</dbReference>
<protein>
    <submittedName>
        <fullName evidence="5">ABC transporter ATP-binding protein</fullName>
    </submittedName>
</protein>
<evidence type="ECO:0000259" key="4">
    <source>
        <dbReference type="PROSITE" id="PS50893"/>
    </source>
</evidence>
<dbReference type="GO" id="GO:0022857">
    <property type="term" value="F:transmembrane transporter activity"/>
    <property type="evidence" value="ECO:0007669"/>
    <property type="project" value="TreeGrafter"/>
</dbReference>
<dbReference type="PANTHER" id="PTHR24220:SF659">
    <property type="entry name" value="TRANSPORTER, PUTATIVE-RELATED"/>
    <property type="match status" value="1"/>
</dbReference>
<dbReference type="Gene3D" id="3.40.50.300">
    <property type="entry name" value="P-loop containing nucleotide triphosphate hydrolases"/>
    <property type="match status" value="1"/>
</dbReference>
<keyword evidence="6" id="KW-1185">Reference proteome</keyword>
<dbReference type="InterPro" id="IPR003439">
    <property type="entry name" value="ABC_transporter-like_ATP-bd"/>
</dbReference>
<keyword evidence="3 5" id="KW-0067">ATP-binding</keyword>
<evidence type="ECO:0000256" key="1">
    <source>
        <dbReference type="ARBA" id="ARBA00022448"/>
    </source>
</evidence>
<dbReference type="PROSITE" id="PS00211">
    <property type="entry name" value="ABC_TRANSPORTER_1"/>
    <property type="match status" value="1"/>
</dbReference>
<keyword evidence="2" id="KW-0547">Nucleotide-binding</keyword>
<evidence type="ECO:0000256" key="3">
    <source>
        <dbReference type="ARBA" id="ARBA00022840"/>
    </source>
</evidence>
<organism evidence="5 6">
    <name type="scientific">Alteromonas pelagimontana</name>
    <dbReference type="NCBI Taxonomy" id="1858656"/>
    <lineage>
        <taxon>Bacteria</taxon>
        <taxon>Pseudomonadati</taxon>
        <taxon>Pseudomonadota</taxon>
        <taxon>Gammaproteobacteria</taxon>
        <taxon>Alteromonadales</taxon>
        <taxon>Alteromonadaceae</taxon>
        <taxon>Alteromonas/Salinimonas group</taxon>
        <taxon>Alteromonas</taxon>
    </lineage>
</organism>
<reference evidence="6" key="1">
    <citation type="submission" date="2014-12" db="EMBL/GenBank/DDBJ databases">
        <title>Complete genome sequence of a multi-drug resistant Klebsiella pneumoniae.</title>
        <authorList>
            <person name="Hua X."/>
            <person name="Chen Q."/>
            <person name="Li X."/>
            <person name="Feng Y."/>
            <person name="Ruan Z."/>
            <person name="Yu Y."/>
        </authorList>
    </citation>
    <scope>NUCLEOTIDE SEQUENCE [LARGE SCALE GENOMIC DNA]</scope>
    <source>
        <strain evidence="6">5.12</strain>
    </source>
</reference>
<name>A0A6M4MHF5_9ALTE</name>
<dbReference type="InterPro" id="IPR003593">
    <property type="entry name" value="AAA+_ATPase"/>
</dbReference>
<feature type="domain" description="ABC transporter" evidence="4">
    <location>
        <begin position="2"/>
        <end position="218"/>
    </location>
</feature>
<dbReference type="Proteomes" id="UP000219285">
    <property type="component" value="Chromosome"/>
</dbReference>
<dbReference type="CDD" id="cd03255">
    <property type="entry name" value="ABC_MJ0796_LolCDE_FtsE"/>
    <property type="match status" value="1"/>
</dbReference>
<keyword evidence="1" id="KW-0813">Transport</keyword>
<accession>A0A6M4MHF5</accession>